<name>A0A6N2YCS3_9FIRM</name>
<dbReference type="EMBL" id="CACRUH010000005">
    <property type="protein sequence ID" value="VYT64013.1"/>
    <property type="molecule type" value="Genomic_DNA"/>
</dbReference>
<dbReference type="Pfam" id="PF19591">
    <property type="entry name" value="DUF6096"/>
    <property type="match status" value="1"/>
</dbReference>
<reference evidence="1" key="1">
    <citation type="submission" date="2019-11" db="EMBL/GenBank/DDBJ databases">
        <authorList>
            <person name="Feng L."/>
        </authorList>
    </citation>
    <scope>NUCLEOTIDE SEQUENCE</scope>
    <source>
        <strain evidence="1">ChathewayiLFYP18</strain>
    </source>
</reference>
<gene>
    <name evidence="1" type="ORF">CHLFYP18_05200</name>
</gene>
<organism evidence="1">
    <name type="scientific">Hungatella hathewayi</name>
    <dbReference type="NCBI Taxonomy" id="154046"/>
    <lineage>
        <taxon>Bacteria</taxon>
        <taxon>Bacillati</taxon>
        <taxon>Bacillota</taxon>
        <taxon>Clostridia</taxon>
        <taxon>Lachnospirales</taxon>
        <taxon>Lachnospiraceae</taxon>
        <taxon>Hungatella</taxon>
    </lineage>
</organism>
<dbReference type="RefSeq" id="WP_156832154.1">
    <property type="nucleotide sequence ID" value="NZ_CACRUH010000005.1"/>
</dbReference>
<dbReference type="InterPro" id="IPR046078">
    <property type="entry name" value="DUF6096"/>
</dbReference>
<proteinExistence type="predicted"/>
<sequence>MKQGFDEAIEGTTEEGKVVSLEEKKKRKAFAFWEVDGQIYKMKLTTPNICRLEEKYKTSLLSLLFGSGNVPPLSIMLTITQAAMLPYHHKIKFLDVQNLFDKYCEEGGTQMTFMTDIFMEIYKVSGFFTEDQAEEMDRRLEEAKDQM</sequence>
<dbReference type="AlphaFoldDB" id="A0A6N2YCS3"/>
<evidence type="ECO:0000313" key="1">
    <source>
        <dbReference type="EMBL" id="VYT64013.1"/>
    </source>
</evidence>
<accession>A0A6N2YCS3</accession>
<protein>
    <submittedName>
        <fullName evidence="1">Uncharacterized protein</fullName>
    </submittedName>
</protein>